<name>A0A8S3WVL0_PARAO</name>
<dbReference type="Proteomes" id="UP000691718">
    <property type="component" value="Unassembled WGS sequence"/>
</dbReference>
<dbReference type="OrthoDB" id="6141723at2759"/>
<evidence type="ECO:0000313" key="3">
    <source>
        <dbReference type="Proteomes" id="UP000691718"/>
    </source>
</evidence>
<organism evidence="2 3">
    <name type="scientific">Parnassius apollo</name>
    <name type="common">Apollo butterfly</name>
    <name type="synonym">Papilio apollo</name>
    <dbReference type="NCBI Taxonomy" id="110799"/>
    <lineage>
        <taxon>Eukaryota</taxon>
        <taxon>Metazoa</taxon>
        <taxon>Ecdysozoa</taxon>
        <taxon>Arthropoda</taxon>
        <taxon>Hexapoda</taxon>
        <taxon>Insecta</taxon>
        <taxon>Pterygota</taxon>
        <taxon>Neoptera</taxon>
        <taxon>Endopterygota</taxon>
        <taxon>Lepidoptera</taxon>
        <taxon>Glossata</taxon>
        <taxon>Ditrysia</taxon>
        <taxon>Papilionoidea</taxon>
        <taxon>Papilionidae</taxon>
        <taxon>Parnassiinae</taxon>
        <taxon>Parnassini</taxon>
        <taxon>Parnassius</taxon>
        <taxon>Parnassius</taxon>
    </lineage>
</organism>
<comment type="caution">
    <text evidence="2">The sequence shown here is derived from an EMBL/GenBank/DDBJ whole genome shotgun (WGS) entry which is preliminary data.</text>
</comment>
<keyword evidence="1" id="KW-0812">Transmembrane</keyword>
<reference evidence="2" key="1">
    <citation type="submission" date="2021-04" db="EMBL/GenBank/DDBJ databases">
        <authorList>
            <person name="Tunstrom K."/>
        </authorList>
    </citation>
    <scope>NUCLEOTIDE SEQUENCE</scope>
</reference>
<feature type="transmembrane region" description="Helical" evidence="1">
    <location>
        <begin position="443"/>
        <end position="461"/>
    </location>
</feature>
<accession>A0A8S3WVL0</accession>
<dbReference type="EMBL" id="CAJQZP010000792">
    <property type="protein sequence ID" value="CAG4985475.1"/>
    <property type="molecule type" value="Genomic_DNA"/>
</dbReference>
<proteinExistence type="predicted"/>
<dbReference type="AlphaFoldDB" id="A0A8S3WVL0"/>
<keyword evidence="1" id="KW-1133">Transmembrane helix</keyword>
<evidence type="ECO:0000256" key="1">
    <source>
        <dbReference type="SAM" id="Phobius"/>
    </source>
</evidence>
<sequence length="492" mass="56590">MIKALPWSINDDNVISVELKRKFCYKHGPKVQVRPEIIRRAAEYLVTCDLFRTYGIELEGSWTNNEPEDTVKCTCSSPKQESNVDEIPDVNPGVIDTLLDENQDLTLVMAPVEGERPISLFFDRHLEELAFIKVHCAIERKYLVNLSHSEVPCSEISINDRRAVRPDYLFTALKKQQTIAVKNNVTTCLRKKTVRCAPVSACNVLQNNFVDNLVQHDDGYRVLGGIRNSPAHWESEKKVVGNASSIETLNDSFQAIVYTQAVEEAKGNWIPLQDNLGYIRKRTKTRIIRFRRYSYNDDPHNFYREQIILYILWRSEEEELLNPNINLKDIFDEYNERIMAESKQFNKLGDAEMFETLLTEIRNVELINEEEDVQGRGVNVDVFGGFKFETQTVDIAEDLIPGGNSGPQLCGDPSTFIAQPPLLSHDDFLIVTIKLMMLKETRYLILINTFPLLLNHFVALVTHHFQTRVRAQFIYSAVIEKLLSIILKYSQI</sequence>
<keyword evidence="3" id="KW-1185">Reference proteome</keyword>
<gene>
    <name evidence="2" type="ORF">PAPOLLO_LOCUS11042</name>
</gene>
<keyword evidence="1" id="KW-0472">Membrane</keyword>
<protein>
    <submittedName>
        <fullName evidence="2">(apollo) hypothetical protein</fullName>
    </submittedName>
</protein>
<evidence type="ECO:0000313" key="2">
    <source>
        <dbReference type="EMBL" id="CAG4985475.1"/>
    </source>
</evidence>